<evidence type="ECO:0000313" key="1">
    <source>
        <dbReference type="EMBL" id="CAF4363221.1"/>
    </source>
</evidence>
<dbReference type="InterPro" id="IPR044844">
    <property type="entry name" value="Trans_IPPS_euk-type"/>
</dbReference>
<protein>
    <recommendedName>
        <fullName evidence="3">Squalene synthase</fullName>
    </recommendedName>
</protein>
<sequence length="208" mass="24252">TENDRLTLFNVAGLVGYGLSSLFTHSQLEDKNLYLNKELSNSMGLFLQKTNIIRDYLEDLQAGRTWWPKEIWINYASDLSQFHKDPNSQQSLECLNHMVMDSFSHLSDVIQYLRLIKHPKIFEFCAIPQLMAIATLVQLYNNPLVFTSVVKIRKGLACKLMLNCSDIKQVEYYFSLFISKIEKKIPKYSNINNKQMQELINKSKQLFN</sequence>
<name>A0A820LW15_9BILA</name>
<dbReference type="InterPro" id="IPR002060">
    <property type="entry name" value="Squ/phyt_synthse"/>
</dbReference>
<dbReference type="Gene3D" id="1.10.600.10">
    <property type="entry name" value="Farnesyl Diphosphate Synthase"/>
    <property type="match status" value="1"/>
</dbReference>
<dbReference type="Proteomes" id="UP000663881">
    <property type="component" value="Unassembled WGS sequence"/>
</dbReference>
<dbReference type="GO" id="GO:0005789">
    <property type="term" value="C:endoplasmic reticulum membrane"/>
    <property type="evidence" value="ECO:0007669"/>
    <property type="project" value="TreeGrafter"/>
</dbReference>
<accession>A0A820LW15</accession>
<dbReference type="GO" id="GO:0051996">
    <property type="term" value="F:squalene synthase [NAD(P)H] activity"/>
    <property type="evidence" value="ECO:0007669"/>
    <property type="project" value="InterPro"/>
</dbReference>
<gene>
    <name evidence="1" type="ORF">OKA104_LOCUS49439</name>
</gene>
<reference evidence="1" key="1">
    <citation type="submission" date="2021-02" db="EMBL/GenBank/DDBJ databases">
        <authorList>
            <person name="Nowell W R."/>
        </authorList>
    </citation>
    <scope>NUCLEOTIDE SEQUENCE</scope>
</reference>
<dbReference type="InterPro" id="IPR008949">
    <property type="entry name" value="Isoprenoid_synthase_dom_sf"/>
</dbReference>
<proteinExistence type="predicted"/>
<dbReference type="EMBL" id="CAJOAY010023088">
    <property type="protein sequence ID" value="CAF4363221.1"/>
    <property type="molecule type" value="Genomic_DNA"/>
</dbReference>
<dbReference type="GO" id="GO:0045338">
    <property type="term" value="P:farnesyl diphosphate metabolic process"/>
    <property type="evidence" value="ECO:0007669"/>
    <property type="project" value="InterPro"/>
</dbReference>
<evidence type="ECO:0008006" key="3">
    <source>
        <dbReference type="Google" id="ProtNLM"/>
    </source>
</evidence>
<dbReference type="Pfam" id="PF00494">
    <property type="entry name" value="SQS_PSY"/>
    <property type="match status" value="1"/>
</dbReference>
<dbReference type="SUPFAM" id="SSF48576">
    <property type="entry name" value="Terpenoid synthases"/>
    <property type="match status" value="1"/>
</dbReference>
<comment type="caution">
    <text evidence="1">The sequence shown here is derived from an EMBL/GenBank/DDBJ whole genome shotgun (WGS) entry which is preliminary data.</text>
</comment>
<dbReference type="GO" id="GO:0006695">
    <property type="term" value="P:cholesterol biosynthetic process"/>
    <property type="evidence" value="ECO:0007669"/>
    <property type="project" value="TreeGrafter"/>
</dbReference>
<evidence type="ECO:0000313" key="2">
    <source>
        <dbReference type="Proteomes" id="UP000663881"/>
    </source>
</evidence>
<feature type="non-terminal residue" evidence="1">
    <location>
        <position position="1"/>
    </location>
</feature>
<organism evidence="1 2">
    <name type="scientific">Adineta steineri</name>
    <dbReference type="NCBI Taxonomy" id="433720"/>
    <lineage>
        <taxon>Eukaryota</taxon>
        <taxon>Metazoa</taxon>
        <taxon>Spiralia</taxon>
        <taxon>Gnathifera</taxon>
        <taxon>Rotifera</taxon>
        <taxon>Eurotatoria</taxon>
        <taxon>Bdelloidea</taxon>
        <taxon>Adinetida</taxon>
        <taxon>Adinetidae</taxon>
        <taxon>Adineta</taxon>
    </lineage>
</organism>
<dbReference type="PANTHER" id="PTHR11626">
    <property type="entry name" value="FARNESYL-DIPHOSPHATE FARNESYLTRANSFERASE"/>
    <property type="match status" value="1"/>
</dbReference>
<dbReference type="AlphaFoldDB" id="A0A820LW15"/>
<dbReference type="PANTHER" id="PTHR11626:SF2">
    <property type="entry name" value="SQUALENE SYNTHASE"/>
    <property type="match status" value="1"/>
</dbReference>